<dbReference type="SUPFAM" id="SSF103473">
    <property type="entry name" value="MFS general substrate transporter"/>
    <property type="match status" value="1"/>
</dbReference>
<evidence type="ECO:0000256" key="6">
    <source>
        <dbReference type="SAM" id="MobiDB-lite"/>
    </source>
</evidence>
<dbReference type="PANTHER" id="PTHR11654">
    <property type="entry name" value="OLIGOPEPTIDE TRANSPORTER-RELATED"/>
    <property type="match status" value="1"/>
</dbReference>
<dbReference type="InterPro" id="IPR000109">
    <property type="entry name" value="POT_fam"/>
</dbReference>
<gene>
    <name evidence="8" type="ORF">BRAN1462_LOCUS11003</name>
</gene>
<dbReference type="GO" id="GO:0016020">
    <property type="term" value="C:membrane"/>
    <property type="evidence" value="ECO:0007669"/>
    <property type="project" value="UniProtKB-SubCell"/>
</dbReference>
<evidence type="ECO:0000256" key="7">
    <source>
        <dbReference type="SAM" id="Phobius"/>
    </source>
</evidence>
<feature type="transmembrane region" description="Helical" evidence="7">
    <location>
        <begin position="43"/>
        <end position="63"/>
    </location>
</feature>
<feature type="region of interest" description="Disordered" evidence="6">
    <location>
        <begin position="284"/>
        <end position="333"/>
    </location>
</feature>
<proteinExistence type="inferred from homology"/>
<feature type="transmembrane region" description="Helical" evidence="7">
    <location>
        <begin position="175"/>
        <end position="199"/>
    </location>
</feature>
<evidence type="ECO:0000256" key="2">
    <source>
        <dbReference type="ARBA" id="ARBA00005982"/>
    </source>
</evidence>
<evidence type="ECO:0000256" key="3">
    <source>
        <dbReference type="ARBA" id="ARBA00022692"/>
    </source>
</evidence>
<dbReference type="Pfam" id="PF00854">
    <property type="entry name" value="PTR2"/>
    <property type="match status" value="1"/>
</dbReference>
<comment type="subcellular location">
    <subcellularLocation>
        <location evidence="1">Membrane</location>
        <topology evidence="1">Multi-pass membrane protein</topology>
    </subcellularLocation>
</comment>
<organism evidence="8">
    <name type="scientific">Zooxanthella nutricula</name>
    <dbReference type="NCBI Taxonomy" id="1333877"/>
    <lineage>
        <taxon>Eukaryota</taxon>
        <taxon>Sar</taxon>
        <taxon>Alveolata</taxon>
        <taxon>Dinophyceae</taxon>
        <taxon>Peridiniales</taxon>
        <taxon>Peridiniales incertae sedis</taxon>
        <taxon>Zooxanthella</taxon>
    </lineage>
</organism>
<sequence length="333" mass="36398">MNDLALALGSLACIFLVVSHLNNSWIKQLPKTKASSFTVQEVRAGFATVPLLIVVNLSFNMGYNAMNNAFPAQACQMNTLIGGTQLNGAFFNFGDALAIIVFTPLFESVCYPAIGKAKGSPVRLGQKLVTGLLVAGVANIVAAIMEVKRRQAPLMTWTLCSECAPNGIHMRDMSAFWMFIPFALVGAAEILVNPSMYYFAYTAAPPKVRSLVQAFNLFFNGAVSNAFSAVAMEATFPNDLDTGHMEYYYFLNVTCALVGVVLYLYLTRCGSGAGDLEEDVEDELDITERRPTSRTAELERRRTGSSADFERRRTCSTAELERRPSHGPATPHQ</sequence>
<evidence type="ECO:0008006" key="9">
    <source>
        <dbReference type="Google" id="ProtNLM"/>
    </source>
</evidence>
<dbReference type="AlphaFoldDB" id="A0A7S2IR98"/>
<evidence type="ECO:0000313" key="8">
    <source>
        <dbReference type="EMBL" id="CAD9525868.1"/>
    </source>
</evidence>
<keyword evidence="4 7" id="KW-1133">Transmembrane helix</keyword>
<evidence type="ECO:0000256" key="4">
    <source>
        <dbReference type="ARBA" id="ARBA00022989"/>
    </source>
</evidence>
<comment type="similarity">
    <text evidence="2">Belongs to the major facilitator superfamily. Proton-dependent oligopeptide transporter (POT/PTR) (TC 2.A.17) family.</text>
</comment>
<accession>A0A7S2IR98</accession>
<evidence type="ECO:0000256" key="5">
    <source>
        <dbReference type="ARBA" id="ARBA00023136"/>
    </source>
</evidence>
<dbReference type="GO" id="GO:0022857">
    <property type="term" value="F:transmembrane transporter activity"/>
    <property type="evidence" value="ECO:0007669"/>
    <property type="project" value="InterPro"/>
</dbReference>
<feature type="compositionally biased region" description="Basic and acidic residues" evidence="6">
    <location>
        <begin position="286"/>
        <end position="324"/>
    </location>
</feature>
<dbReference type="Gene3D" id="1.20.1250.20">
    <property type="entry name" value="MFS general substrate transporter like domains"/>
    <property type="match status" value="1"/>
</dbReference>
<reference evidence="8" key="1">
    <citation type="submission" date="2021-01" db="EMBL/GenBank/DDBJ databases">
        <authorList>
            <person name="Corre E."/>
            <person name="Pelletier E."/>
            <person name="Niang G."/>
            <person name="Scheremetjew M."/>
            <person name="Finn R."/>
            <person name="Kale V."/>
            <person name="Holt S."/>
            <person name="Cochrane G."/>
            <person name="Meng A."/>
            <person name="Brown T."/>
            <person name="Cohen L."/>
        </authorList>
    </citation>
    <scope>NUCLEOTIDE SEQUENCE</scope>
    <source>
        <strain evidence="8">RCC3387</strain>
    </source>
</reference>
<feature type="transmembrane region" description="Helical" evidence="7">
    <location>
        <begin position="211"/>
        <end position="232"/>
    </location>
</feature>
<dbReference type="InterPro" id="IPR036259">
    <property type="entry name" value="MFS_trans_sf"/>
</dbReference>
<feature type="transmembrane region" description="Helical" evidence="7">
    <location>
        <begin position="128"/>
        <end position="145"/>
    </location>
</feature>
<evidence type="ECO:0000256" key="1">
    <source>
        <dbReference type="ARBA" id="ARBA00004141"/>
    </source>
</evidence>
<name>A0A7S2IR98_9DINO</name>
<protein>
    <recommendedName>
        <fullName evidence="9">Major facilitator superfamily (MFS) profile domain-containing protein</fullName>
    </recommendedName>
</protein>
<feature type="transmembrane region" description="Helical" evidence="7">
    <location>
        <begin position="247"/>
        <end position="266"/>
    </location>
</feature>
<keyword evidence="5 7" id="KW-0472">Membrane</keyword>
<dbReference type="EMBL" id="HBGW01017365">
    <property type="protein sequence ID" value="CAD9525868.1"/>
    <property type="molecule type" value="Transcribed_RNA"/>
</dbReference>
<keyword evidence="3 7" id="KW-0812">Transmembrane</keyword>